<dbReference type="InterPro" id="IPR024311">
    <property type="entry name" value="Lipocalin-like"/>
</dbReference>
<dbReference type="EMBL" id="JBHSRF010000106">
    <property type="protein sequence ID" value="MFC6086919.1"/>
    <property type="molecule type" value="Genomic_DNA"/>
</dbReference>
<gene>
    <name evidence="2" type="ORF">ACFP1K_37540</name>
</gene>
<reference evidence="3" key="1">
    <citation type="journal article" date="2019" name="Int. J. Syst. Evol. Microbiol.">
        <title>The Global Catalogue of Microorganisms (GCM) 10K type strain sequencing project: providing services to taxonomists for standard genome sequencing and annotation.</title>
        <authorList>
            <consortium name="The Broad Institute Genomics Platform"/>
            <consortium name="The Broad Institute Genome Sequencing Center for Infectious Disease"/>
            <person name="Wu L."/>
            <person name="Ma J."/>
        </authorList>
    </citation>
    <scope>NUCLEOTIDE SEQUENCE [LARGE SCALE GENOMIC DNA]</scope>
    <source>
        <strain evidence="3">JCM 30346</strain>
    </source>
</reference>
<dbReference type="RefSeq" id="WP_380762575.1">
    <property type="nucleotide sequence ID" value="NZ_JBHSRF010000106.1"/>
</dbReference>
<sequence length="145" mass="16076">MTAPEITGTWRLADYYLEGGGADGERPLGDVPLGRLIYGPDGHMSVQYMPGDRPPLPTANWRWATDPERLDAVRAYGGYAGRYDWLGDRVLHHIEAGVHPNSIGTTLVRLAALDGPRLVLRAERSPGEPPTPILVWERLRPHPDH</sequence>
<comment type="caution">
    <text evidence="2">The sequence shown here is derived from an EMBL/GenBank/DDBJ whole genome shotgun (WGS) entry which is preliminary data.</text>
</comment>
<protein>
    <submittedName>
        <fullName evidence="2">Lipocalin-like domain-containing protein</fullName>
    </submittedName>
</protein>
<evidence type="ECO:0000259" key="1">
    <source>
        <dbReference type="Pfam" id="PF13924"/>
    </source>
</evidence>
<evidence type="ECO:0000313" key="3">
    <source>
        <dbReference type="Proteomes" id="UP001596137"/>
    </source>
</evidence>
<keyword evidence="3" id="KW-1185">Reference proteome</keyword>
<dbReference type="Proteomes" id="UP001596137">
    <property type="component" value="Unassembled WGS sequence"/>
</dbReference>
<dbReference type="Pfam" id="PF13924">
    <property type="entry name" value="Lipocalin_5"/>
    <property type="match status" value="1"/>
</dbReference>
<evidence type="ECO:0000313" key="2">
    <source>
        <dbReference type="EMBL" id="MFC6086919.1"/>
    </source>
</evidence>
<organism evidence="2 3">
    <name type="scientific">Sphaerisporangium aureirubrum</name>
    <dbReference type="NCBI Taxonomy" id="1544736"/>
    <lineage>
        <taxon>Bacteria</taxon>
        <taxon>Bacillati</taxon>
        <taxon>Actinomycetota</taxon>
        <taxon>Actinomycetes</taxon>
        <taxon>Streptosporangiales</taxon>
        <taxon>Streptosporangiaceae</taxon>
        <taxon>Sphaerisporangium</taxon>
    </lineage>
</organism>
<proteinExistence type="predicted"/>
<name>A0ABW1NU19_9ACTN</name>
<accession>A0ABW1NU19</accession>
<feature type="domain" description="Lipocalin-like" evidence="1">
    <location>
        <begin position="8"/>
        <end position="138"/>
    </location>
</feature>